<evidence type="ECO:0000313" key="15">
    <source>
        <dbReference type="Proteomes" id="UP000014923"/>
    </source>
</evidence>
<dbReference type="HOGENOM" id="CLU_073546_2_2_9"/>
<reference evidence="14" key="1">
    <citation type="submission" date="2013-03" db="EMBL/GenBank/DDBJ databases">
        <title>Draft genome sequence of the hydrogen-ethanol-producing anaerobic alkalithermophilic Caloramator celere.</title>
        <authorList>
            <person name="Ciranna A."/>
            <person name="Larjo A."/>
            <person name="Kivisto A."/>
            <person name="Santala V."/>
            <person name="Roos C."/>
            <person name="Karp M."/>
        </authorList>
    </citation>
    <scope>NUCLEOTIDE SEQUENCE [LARGE SCALE GENOMIC DNA]</scope>
    <source>
        <strain evidence="14">DSM 8682</strain>
    </source>
</reference>
<feature type="transmembrane region" description="Helical" evidence="11">
    <location>
        <begin position="21"/>
        <end position="46"/>
    </location>
</feature>
<dbReference type="Gene3D" id="3.30.70.3040">
    <property type="match status" value="1"/>
</dbReference>
<feature type="domain" description="ABC3 transporter permease C-terminal" evidence="12">
    <location>
        <begin position="175"/>
        <end position="292"/>
    </location>
</feature>
<dbReference type="PANTHER" id="PTHR47755">
    <property type="entry name" value="CELL DIVISION PROTEIN FTSX"/>
    <property type="match status" value="1"/>
</dbReference>
<proteinExistence type="inferred from homology"/>
<dbReference type="AlphaFoldDB" id="R7RQS5"/>
<feature type="transmembrane region" description="Helical" evidence="11">
    <location>
        <begin position="175"/>
        <end position="197"/>
    </location>
</feature>
<dbReference type="InterPro" id="IPR004513">
    <property type="entry name" value="FtsX"/>
</dbReference>
<dbReference type="PANTHER" id="PTHR47755:SF1">
    <property type="entry name" value="CELL DIVISION PROTEIN FTSX"/>
    <property type="match status" value="1"/>
</dbReference>
<dbReference type="Pfam" id="PF18075">
    <property type="entry name" value="FtsX_ECD"/>
    <property type="match status" value="1"/>
</dbReference>
<organism evidence="14 15">
    <name type="scientific">Thermobrachium celere DSM 8682</name>
    <dbReference type="NCBI Taxonomy" id="941824"/>
    <lineage>
        <taxon>Bacteria</taxon>
        <taxon>Bacillati</taxon>
        <taxon>Bacillota</taxon>
        <taxon>Clostridia</taxon>
        <taxon>Eubacteriales</taxon>
        <taxon>Clostridiaceae</taxon>
        <taxon>Thermobrachium</taxon>
    </lineage>
</organism>
<comment type="function">
    <text evidence="10">Part of the ABC transporter FtsEX involved in asymmetric cellular division facilitating the initiation of sporulation.</text>
</comment>
<comment type="caution">
    <text evidence="14">The sequence shown here is derived from an EMBL/GenBank/DDBJ whole genome shotgun (WGS) entry which is preliminary data.</text>
</comment>
<protein>
    <recommendedName>
        <fullName evidence="3 10">Cell division protein FtsX</fullName>
    </recommendedName>
</protein>
<dbReference type="Proteomes" id="UP000014923">
    <property type="component" value="Unassembled WGS sequence"/>
</dbReference>
<dbReference type="eggNOG" id="COG2177">
    <property type="taxonomic scope" value="Bacteria"/>
</dbReference>
<name>R7RQS5_9CLOT</name>
<evidence type="ECO:0000256" key="2">
    <source>
        <dbReference type="ARBA" id="ARBA00007379"/>
    </source>
</evidence>
<evidence type="ECO:0000313" key="14">
    <source>
        <dbReference type="EMBL" id="CDF57706.1"/>
    </source>
</evidence>
<feature type="transmembrane region" description="Helical" evidence="11">
    <location>
        <begin position="218"/>
        <end position="239"/>
    </location>
</feature>
<feature type="domain" description="FtsX extracellular" evidence="13">
    <location>
        <begin position="59"/>
        <end position="152"/>
    </location>
</feature>
<evidence type="ECO:0000259" key="13">
    <source>
        <dbReference type="Pfam" id="PF18075"/>
    </source>
</evidence>
<feature type="transmembrane region" description="Helical" evidence="11">
    <location>
        <begin position="269"/>
        <end position="289"/>
    </location>
</feature>
<keyword evidence="7 11" id="KW-1133">Transmembrane helix</keyword>
<evidence type="ECO:0000256" key="6">
    <source>
        <dbReference type="ARBA" id="ARBA00022692"/>
    </source>
</evidence>
<dbReference type="NCBIfam" id="NF038347">
    <property type="entry name" value="FtsX_Gpos"/>
    <property type="match status" value="1"/>
</dbReference>
<dbReference type="InterPro" id="IPR040690">
    <property type="entry name" value="FtsX_ECD"/>
</dbReference>
<dbReference type="Pfam" id="PF02687">
    <property type="entry name" value="FtsX"/>
    <property type="match status" value="1"/>
</dbReference>
<dbReference type="GO" id="GO:0051301">
    <property type="term" value="P:cell division"/>
    <property type="evidence" value="ECO:0007669"/>
    <property type="project" value="UniProtKB-KW"/>
</dbReference>
<keyword evidence="5 10" id="KW-0132">Cell division</keyword>
<dbReference type="RefSeq" id="WP_018661102.1">
    <property type="nucleotide sequence ID" value="NZ_HF952018.1"/>
</dbReference>
<evidence type="ECO:0000256" key="5">
    <source>
        <dbReference type="ARBA" id="ARBA00022618"/>
    </source>
</evidence>
<gene>
    <name evidence="14" type="ORF">TCEL_01620</name>
</gene>
<dbReference type="InterPro" id="IPR003838">
    <property type="entry name" value="ABC3_permease_C"/>
</dbReference>
<keyword evidence="9 10" id="KW-0131">Cell cycle</keyword>
<evidence type="ECO:0000256" key="4">
    <source>
        <dbReference type="ARBA" id="ARBA00022475"/>
    </source>
</evidence>
<keyword evidence="8 10" id="KW-0472">Membrane</keyword>
<evidence type="ECO:0000256" key="11">
    <source>
        <dbReference type="SAM" id="Phobius"/>
    </source>
</evidence>
<sequence length="295" mass="33457">MRINTWKYYIKETIKSIYRNRLMSLASITTVAATIFIFGLFMTLAINVNRFATNVEDMIEIKAFLKDDVTTLQQQKLEKSIKEIPGVVSVDYESKEKALEKFREQLGENKDIAKGLEESNPLPASFIIKVDKPESVELVSPKIAQMEGILKVKDGKRTVQTIIKLVRIVRYSSTVLMAILGTISIFLISNTIKLTVFARKREISIMKYIGATDWFIKWPFILEGILLGLIGGLIAAFIIENGYTYAAKIIQQNIVVFTLVPPKEVVKQFWWQFSLLGTLIGGFGSFISIRKFLVV</sequence>
<accession>R7RQS5</accession>
<keyword evidence="4 10" id="KW-1003">Cell membrane</keyword>
<dbReference type="EMBL" id="CAVN010000089">
    <property type="protein sequence ID" value="CDF57706.1"/>
    <property type="molecule type" value="Genomic_DNA"/>
</dbReference>
<dbReference type="PIRSF" id="PIRSF003097">
    <property type="entry name" value="FtsX"/>
    <property type="match status" value="1"/>
</dbReference>
<comment type="similarity">
    <text evidence="2 10">Belongs to the ABC-4 integral membrane protein family. FtsX subfamily.</text>
</comment>
<dbReference type="OrthoDB" id="9812531at2"/>
<evidence type="ECO:0000256" key="1">
    <source>
        <dbReference type="ARBA" id="ARBA00004651"/>
    </source>
</evidence>
<comment type="subcellular location">
    <subcellularLocation>
        <location evidence="1">Cell membrane</location>
        <topology evidence="1">Multi-pass membrane protein</topology>
    </subcellularLocation>
</comment>
<evidence type="ECO:0000256" key="3">
    <source>
        <dbReference type="ARBA" id="ARBA00021907"/>
    </source>
</evidence>
<evidence type="ECO:0000256" key="10">
    <source>
        <dbReference type="PIRNR" id="PIRNR003097"/>
    </source>
</evidence>
<evidence type="ECO:0000256" key="8">
    <source>
        <dbReference type="ARBA" id="ARBA00023136"/>
    </source>
</evidence>
<evidence type="ECO:0000259" key="12">
    <source>
        <dbReference type="Pfam" id="PF02687"/>
    </source>
</evidence>
<evidence type="ECO:0000256" key="9">
    <source>
        <dbReference type="ARBA" id="ARBA00023306"/>
    </source>
</evidence>
<evidence type="ECO:0000256" key="7">
    <source>
        <dbReference type="ARBA" id="ARBA00022989"/>
    </source>
</evidence>
<keyword evidence="6 11" id="KW-0812">Transmembrane</keyword>
<keyword evidence="15" id="KW-1185">Reference proteome</keyword>
<dbReference type="InterPro" id="IPR058204">
    <property type="entry name" value="FtsX_firmicutes-type"/>
</dbReference>
<dbReference type="GO" id="GO:0005886">
    <property type="term" value="C:plasma membrane"/>
    <property type="evidence" value="ECO:0007669"/>
    <property type="project" value="UniProtKB-SubCell"/>
</dbReference>